<evidence type="ECO:0000256" key="1">
    <source>
        <dbReference type="ARBA" id="ARBA00004141"/>
    </source>
</evidence>
<dbReference type="Pfam" id="PF00027">
    <property type="entry name" value="cNMP_binding"/>
    <property type="match status" value="1"/>
</dbReference>
<dbReference type="GO" id="GO:0030553">
    <property type="term" value="F:cGMP binding"/>
    <property type="evidence" value="ECO:0007669"/>
    <property type="project" value="TreeGrafter"/>
</dbReference>
<evidence type="ECO:0000256" key="5">
    <source>
        <dbReference type="ARBA" id="ARBA00023065"/>
    </source>
</evidence>
<dbReference type="GO" id="GO:0005223">
    <property type="term" value="F:intracellularly cGMP-activated cation channel activity"/>
    <property type="evidence" value="ECO:0007669"/>
    <property type="project" value="TreeGrafter"/>
</dbReference>
<keyword evidence="8" id="KW-0407">Ion channel</keyword>
<dbReference type="GO" id="GO:0005222">
    <property type="term" value="F:intracellularly cAMP-activated cation channel activity"/>
    <property type="evidence" value="ECO:0007669"/>
    <property type="project" value="TreeGrafter"/>
</dbReference>
<proteinExistence type="predicted"/>
<evidence type="ECO:0000256" key="4">
    <source>
        <dbReference type="ARBA" id="ARBA00022989"/>
    </source>
</evidence>
<dbReference type="GO" id="GO:0017071">
    <property type="term" value="C:intracellular cyclic nucleotide activated cation channel complex"/>
    <property type="evidence" value="ECO:0007669"/>
    <property type="project" value="TreeGrafter"/>
</dbReference>
<dbReference type="PANTHER" id="PTHR45638">
    <property type="entry name" value="CYCLIC NUCLEOTIDE-GATED CATION CHANNEL SUBUNIT A"/>
    <property type="match status" value="1"/>
</dbReference>
<evidence type="ECO:0000313" key="10">
    <source>
        <dbReference type="EMBL" id="PZR17610.1"/>
    </source>
</evidence>
<keyword evidence="2" id="KW-0813">Transport</keyword>
<dbReference type="InterPro" id="IPR018490">
    <property type="entry name" value="cNMP-bd_dom_sf"/>
</dbReference>
<dbReference type="InterPro" id="IPR018488">
    <property type="entry name" value="cNMP-bd_CS"/>
</dbReference>
<evidence type="ECO:0000256" key="2">
    <source>
        <dbReference type="ARBA" id="ARBA00022448"/>
    </source>
</evidence>
<keyword evidence="6" id="KW-0472">Membrane</keyword>
<evidence type="ECO:0000256" key="6">
    <source>
        <dbReference type="ARBA" id="ARBA00023136"/>
    </source>
</evidence>
<dbReference type="Proteomes" id="UP000249061">
    <property type="component" value="Unassembled WGS sequence"/>
</dbReference>
<evidence type="ECO:0000313" key="11">
    <source>
        <dbReference type="Proteomes" id="UP000249061"/>
    </source>
</evidence>
<dbReference type="Gene3D" id="2.60.120.10">
    <property type="entry name" value="Jelly Rolls"/>
    <property type="match status" value="1"/>
</dbReference>
<name>A0A2W5TPZ0_9BACT</name>
<dbReference type="CDD" id="cd00038">
    <property type="entry name" value="CAP_ED"/>
    <property type="match status" value="1"/>
</dbReference>
<feature type="domain" description="Cyclic nucleotide-binding" evidence="9">
    <location>
        <begin position="16"/>
        <end position="120"/>
    </location>
</feature>
<dbReference type="GO" id="GO:0044877">
    <property type="term" value="F:protein-containing complex binding"/>
    <property type="evidence" value="ECO:0007669"/>
    <property type="project" value="TreeGrafter"/>
</dbReference>
<evidence type="ECO:0000259" key="9">
    <source>
        <dbReference type="PROSITE" id="PS50042"/>
    </source>
</evidence>
<comment type="subcellular location">
    <subcellularLocation>
        <location evidence="1">Membrane</location>
        <topology evidence="1">Multi-pass membrane protein</topology>
    </subcellularLocation>
</comment>
<accession>A0A2W5TPZ0</accession>
<dbReference type="SUPFAM" id="SSF51206">
    <property type="entry name" value="cAMP-binding domain-like"/>
    <property type="match status" value="1"/>
</dbReference>
<gene>
    <name evidence="10" type="ORF">DI536_04660</name>
</gene>
<dbReference type="EMBL" id="QFQP01000002">
    <property type="protein sequence ID" value="PZR17610.1"/>
    <property type="molecule type" value="Genomic_DNA"/>
</dbReference>
<evidence type="ECO:0000256" key="3">
    <source>
        <dbReference type="ARBA" id="ARBA00022692"/>
    </source>
</evidence>
<dbReference type="GO" id="GO:0005886">
    <property type="term" value="C:plasma membrane"/>
    <property type="evidence" value="ECO:0007669"/>
    <property type="project" value="TreeGrafter"/>
</dbReference>
<keyword evidence="5" id="KW-0406">Ion transport</keyword>
<protein>
    <submittedName>
        <fullName evidence="10">Cyclic nucleotide-binding protein</fullName>
    </submittedName>
</protein>
<dbReference type="InterPro" id="IPR014710">
    <property type="entry name" value="RmlC-like_jellyroll"/>
</dbReference>
<reference evidence="10 11" key="1">
    <citation type="submission" date="2017-08" db="EMBL/GenBank/DDBJ databases">
        <title>Infants hospitalized years apart are colonized by the same room-sourced microbial strains.</title>
        <authorList>
            <person name="Brooks B."/>
            <person name="Olm M.R."/>
            <person name="Firek B.A."/>
            <person name="Baker R."/>
            <person name="Thomas B.C."/>
            <person name="Morowitz M.J."/>
            <person name="Banfield J.F."/>
        </authorList>
    </citation>
    <scope>NUCLEOTIDE SEQUENCE [LARGE SCALE GENOMIC DNA]</scope>
    <source>
        <strain evidence="10">S2_003_000_R2_14</strain>
    </source>
</reference>
<dbReference type="PROSITE" id="PS50042">
    <property type="entry name" value="CNMP_BINDING_3"/>
    <property type="match status" value="1"/>
</dbReference>
<keyword evidence="3" id="KW-0812">Transmembrane</keyword>
<dbReference type="AlphaFoldDB" id="A0A2W5TPZ0"/>
<dbReference type="PROSITE" id="PS00888">
    <property type="entry name" value="CNMP_BINDING_1"/>
    <property type="match status" value="1"/>
</dbReference>
<dbReference type="InterPro" id="IPR000595">
    <property type="entry name" value="cNMP-bd_dom"/>
</dbReference>
<dbReference type="PANTHER" id="PTHR45638:SF14">
    <property type="entry name" value="CYCLIC NUCLEOTIDE-BINDING DOMAIN-CONTAINING PROTEIN"/>
    <property type="match status" value="1"/>
</dbReference>
<dbReference type="SMART" id="SM00100">
    <property type="entry name" value="cNMP"/>
    <property type="match status" value="1"/>
</dbReference>
<keyword evidence="7" id="KW-1071">Ligand-gated ion channel</keyword>
<dbReference type="InterPro" id="IPR050866">
    <property type="entry name" value="CNG_cation_channel"/>
</dbReference>
<keyword evidence="4" id="KW-1133">Transmembrane helix</keyword>
<comment type="caution">
    <text evidence="10">The sequence shown here is derived from an EMBL/GenBank/DDBJ whole genome shotgun (WGS) entry which is preliminary data.</text>
</comment>
<sequence>MKDEADLLEWLPSIAIFGGLEPATLKRIVALLGEHRIDPDEEICKQGEAGRAMFLVREGEVLVCRDTEEGRRVKMVRLGPGEFFGEMTLIDIQKRSATVVAAKPSLLFSLGNRDLYKLYMEDVAGYVMVLQNICRELSRRLRVTNKRLQDLATEVDEDDGRTLIRPAIKRL</sequence>
<evidence type="ECO:0000256" key="8">
    <source>
        <dbReference type="ARBA" id="ARBA00023303"/>
    </source>
</evidence>
<evidence type="ECO:0000256" key="7">
    <source>
        <dbReference type="ARBA" id="ARBA00023286"/>
    </source>
</evidence>
<organism evidence="10 11">
    <name type="scientific">Archangium gephyra</name>
    <dbReference type="NCBI Taxonomy" id="48"/>
    <lineage>
        <taxon>Bacteria</taxon>
        <taxon>Pseudomonadati</taxon>
        <taxon>Myxococcota</taxon>
        <taxon>Myxococcia</taxon>
        <taxon>Myxococcales</taxon>
        <taxon>Cystobacterineae</taxon>
        <taxon>Archangiaceae</taxon>
        <taxon>Archangium</taxon>
    </lineage>
</organism>